<dbReference type="AlphaFoldDB" id="A0A8K0C6J1"/>
<keyword evidence="3" id="KW-1185">Reference proteome</keyword>
<evidence type="ECO:0000256" key="1">
    <source>
        <dbReference type="SAM" id="Coils"/>
    </source>
</evidence>
<feature type="coiled-coil region" evidence="1">
    <location>
        <begin position="6"/>
        <end position="40"/>
    </location>
</feature>
<keyword evidence="1" id="KW-0175">Coiled coil</keyword>
<dbReference type="EMBL" id="VTPC01091297">
    <property type="protein sequence ID" value="KAF2878737.1"/>
    <property type="molecule type" value="Genomic_DNA"/>
</dbReference>
<evidence type="ECO:0000313" key="2">
    <source>
        <dbReference type="EMBL" id="KAF2878737.1"/>
    </source>
</evidence>
<comment type="caution">
    <text evidence="2">The sequence shown here is derived from an EMBL/GenBank/DDBJ whole genome shotgun (WGS) entry which is preliminary data.</text>
</comment>
<name>A0A8K0C6J1_IGNLU</name>
<organism evidence="2 3">
    <name type="scientific">Ignelater luminosus</name>
    <name type="common">Cucubano</name>
    <name type="synonym">Pyrophorus luminosus</name>
    <dbReference type="NCBI Taxonomy" id="2038154"/>
    <lineage>
        <taxon>Eukaryota</taxon>
        <taxon>Metazoa</taxon>
        <taxon>Ecdysozoa</taxon>
        <taxon>Arthropoda</taxon>
        <taxon>Hexapoda</taxon>
        <taxon>Insecta</taxon>
        <taxon>Pterygota</taxon>
        <taxon>Neoptera</taxon>
        <taxon>Endopterygota</taxon>
        <taxon>Coleoptera</taxon>
        <taxon>Polyphaga</taxon>
        <taxon>Elateriformia</taxon>
        <taxon>Elateroidea</taxon>
        <taxon>Elateridae</taxon>
        <taxon>Agrypninae</taxon>
        <taxon>Pyrophorini</taxon>
        <taxon>Ignelater</taxon>
    </lineage>
</organism>
<accession>A0A8K0C6J1</accession>
<gene>
    <name evidence="2" type="ORF">ILUMI_27431</name>
</gene>
<protein>
    <submittedName>
        <fullName evidence="2">Uncharacterized protein</fullName>
    </submittedName>
</protein>
<sequence length="109" mass="12938">MSLEEVKQILLKYQKEENRINELLQQNDSLKEKQSNKKAHEHKNNYLSVEDVIKRNRSILKELETVKGNLRSKAIYSPCEMQWDIICKRYQAAPSLPVTSWRCHVHVFV</sequence>
<dbReference type="OrthoDB" id="7731029at2759"/>
<evidence type="ECO:0000313" key="3">
    <source>
        <dbReference type="Proteomes" id="UP000801492"/>
    </source>
</evidence>
<dbReference type="Proteomes" id="UP000801492">
    <property type="component" value="Unassembled WGS sequence"/>
</dbReference>
<proteinExistence type="predicted"/>
<reference evidence="2" key="1">
    <citation type="submission" date="2019-08" db="EMBL/GenBank/DDBJ databases">
        <title>The genome of the North American firefly Photinus pyralis.</title>
        <authorList>
            <consortium name="Photinus pyralis genome working group"/>
            <person name="Fallon T.R."/>
            <person name="Sander Lower S.E."/>
            <person name="Weng J.-K."/>
        </authorList>
    </citation>
    <scope>NUCLEOTIDE SEQUENCE</scope>
    <source>
        <strain evidence="2">TRF0915ILg1</strain>
        <tissue evidence="2">Whole body</tissue>
    </source>
</reference>